<evidence type="ECO:0000256" key="4">
    <source>
        <dbReference type="ARBA" id="ARBA00022741"/>
    </source>
</evidence>
<dbReference type="SUPFAM" id="SSF52540">
    <property type="entry name" value="P-loop containing nucleoside triphosphate hydrolases"/>
    <property type="match status" value="1"/>
</dbReference>
<sequence length="352" mass="39393">MSLLSADARRAADLAEDEEAPLVRWTLDERRGSTTLVPKPRADFVETEQVRELTRRGLGFLKAGYSLHFRGPAGTGKTTLALHVAAQLGRPVIVVTGDNELGTADLVGSQRGYHYRKVVDQFIHNVTKFEETANQRWTDHRLTTACREGYTLVYDEFTRSRPETHNVLLSVLEERILFLPAQSKEESYIRVHPDFRAIFTSNPQEYAGVHSSQDALADRLATIDVGYPDRAMELAVTMARTGLSQAAAARIIDLVRSFRASGDYQQTPTLRTSLMIARVSAQEGYRVAADDPHFIQLCLDVLEARIFTGARIEGEERHQRREVLLALIATHCPAAPTRARRSPKARNEGDRS</sequence>
<accession>A0A6A7Y665</accession>
<dbReference type="InterPro" id="IPR011704">
    <property type="entry name" value="ATPase_dyneun-rel_AAA"/>
</dbReference>
<evidence type="ECO:0000313" key="11">
    <source>
        <dbReference type="EMBL" id="MQT14773.1"/>
    </source>
</evidence>
<protein>
    <submittedName>
        <fullName evidence="11">Gas vesicle protein GvpN</fullName>
    </submittedName>
</protein>
<evidence type="ECO:0000256" key="3">
    <source>
        <dbReference type="ARBA" id="ARBA00022490"/>
    </source>
</evidence>
<evidence type="ECO:0000256" key="8">
    <source>
        <dbReference type="ARBA" id="ARBA00035108"/>
    </source>
</evidence>
<evidence type="ECO:0000256" key="9">
    <source>
        <dbReference type="ARBA" id="ARBA00049360"/>
    </source>
</evidence>
<dbReference type="CDD" id="cd00009">
    <property type="entry name" value="AAA"/>
    <property type="match status" value="1"/>
</dbReference>
<comment type="catalytic activity">
    <reaction evidence="9">
        <text>ATP + H2O = ADP + phosphate + H(+)</text>
        <dbReference type="Rhea" id="RHEA:13065"/>
        <dbReference type="ChEBI" id="CHEBI:15377"/>
        <dbReference type="ChEBI" id="CHEBI:15378"/>
        <dbReference type="ChEBI" id="CHEBI:30616"/>
        <dbReference type="ChEBI" id="CHEBI:43474"/>
        <dbReference type="ChEBI" id="CHEBI:456216"/>
    </reaction>
</comment>
<name>A0A6A7Y665_9HYPH</name>
<reference evidence="11 12" key="1">
    <citation type="submission" date="2019-09" db="EMBL/GenBank/DDBJ databases">
        <title>Segnochrobactrum spirostomi gen. nov., sp. nov., isolated from the ciliate Spirostomum cf. yagiui and description of a novel family, Segnochrobactraceae fam. nov. within the order Rhizobiales of the class Alphaproteobacteria.</title>
        <authorList>
            <person name="Akter S."/>
            <person name="Shazib S.U.A."/>
            <person name="Shin M.K."/>
        </authorList>
    </citation>
    <scope>NUCLEOTIDE SEQUENCE [LARGE SCALE GENOMIC DNA]</scope>
    <source>
        <strain evidence="11 12">Sp-1</strain>
    </source>
</reference>
<dbReference type="PANTHER" id="PTHR42759">
    <property type="entry name" value="MOXR FAMILY PROTEIN"/>
    <property type="match status" value="1"/>
</dbReference>
<dbReference type="Pfam" id="PF07728">
    <property type="entry name" value="AAA_5"/>
    <property type="match status" value="1"/>
</dbReference>
<organism evidence="11 12">
    <name type="scientific">Segnochrobactrum spirostomi</name>
    <dbReference type="NCBI Taxonomy" id="2608987"/>
    <lineage>
        <taxon>Bacteria</taxon>
        <taxon>Pseudomonadati</taxon>
        <taxon>Pseudomonadota</taxon>
        <taxon>Alphaproteobacteria</taxon>
        <taxon>Hyphomicrobiales</taxon>
        <taxon>Segnochrobactraceae</taxon>
        <taxon>Segnochrobactrum</taxon>
    </lineage>
</organism>
<evidence type="ECO:0000256" key="2">
    <source>
        <dbReference type="ARBA" id="ARBA00009417"/>
    </source>
</evidence>
<feature type="domain" description="AAA+ ATPase" evidence="10">
    <location>
        <begin position="63"/>
        <end position="231"/>
    </location>
</feature>
<comment type="subcellular location">
    <subcellularLocation>
        <location evidence="1">Cytoplasm</location>
    </subcellularLocation>
    <subcellularLocation>
        <location evidence="8">Gas vesicle</location>
    </subcellularLocation>
</comment>
<keyword evidence="3" id="KW-0963">Cytoplasm</keyword>
<dbReference type="InterPro" id="IPR050764">
    <property type="entry name" value="CbbQ/NirQ/NorQ/GpvN"/>
</dbReference>
<dbReference type="GO" id="GO:0005737">
    <property type="term" value="C:cytoplasm"/>
    <property type="evidence" value="ECO:0007669"/>
    <property type="project" value="UniProtKB-SubCell"/>
</dbReference>
<dbReference type="InterPro" id="IPR027417">
    <property type="entry name" value="P-loop_NTPase"/>
</dbReference>
<evidence type="ECO:0000256" key="5">
    <source>
        <dbReference type="ARBA" id="ARBA00022801"/>
    </source>
</evidence>
<dbReference type="NCBIfam" id="TIGR02640">
    <property type="entry name" value="gas_vesic_GvpN"/>
    <property type="match status" value="1"/>
</dbReference>
<keyword evidence="7" id="KW-0304">Gas vesicle</keyword>
<dbReference type="GO" id="GO:0031411">
    <property type="term" value="C:gas vesicle"/>
    <property type="evidence" value="ECO:0007669"/>
    <property type="project" value="UniProtKB-SubCell"/>
</dbReference>
<evidence type="ECO:0000256" key="1">
    <source>
        <dbReference type="ARBA" id="ARBA00004496"/>
    </source>
</evidence>
<evidence type="ECO:0000313" key="12">
    <source>
        <dbReference type="Proteomes" id="UP000332515"/>
    </source>
</evidence>
<dbReference type="InterPro" id="IPR013462">
    <property type="entry name" value="Gas-vesicle_GvpN"/>
</dbReference>
<dbReference type="GO" id="GO:0005524">
    <property type="term" value="F:ATP binding"/>
    <property type="evidence" value="ECO:0007669"/>
    <property type="project" value="UniProtKB-KW"/>
</dbReference>
<dbReference type="EMBL" id="VWNA01000002">
    <property type="protein sequence ID" value="MQT14773.1"/>
    <property type="molecule type" value="Genomic_DNA"/>
</dbReference>
<dbReference type="AlphaFoldDB" id="A0A6A7Y665"/>
<proteinExistence type="inferred from homology"/>
<dbReference type="Gene3D" id="3.40.50.300">
    <property type="entry name" value="P-loop containing nucleotide triphosphate hydrolases"/>
    <property type="match status" value="1"/>
</dbReference>
<dbReference type="GO" id="GO:0031412">
    <property type="term" value="P:gas vesicle organization"/>
    <property type="evidence" value="ECO:0007669"/>
    <property type="project" value="InterPro"/>
</dbReference>
<dbReference type="RefSeq" id="WP_153488008.1">
    <property type="nucleotide sequence ID" value="NZ_VWNA01000002.1"/>
</dbReference>
<keyword evidence="4" id="KW-0547">Nucleotide-binding</keyword>
<dbReference type="GO" id="GO:0016887">
    <property type="term" value="F:ATP hydrolysis activity"/>
    <property type="evidence" value="ECO:0007669"/>
    <property type="project" value="InterPro"/>
</dbReference>
<gene>
    <name evidence="11" type="primary">gvpN</name>
    <name evidence="11" type="ORF">F0357_19355</name>
</gene>
<keyword evidence="5" id="KW-0378">Hydrolase</keyword>
<dbReference type="Proteomes" id="UP000332515">
    <property type="component" value="Unassembled WGS sequence"/>
</dbReference>
<dbReference type="InterPro" id="IPR003593">
    <property type="entry name" value="AAA+_ATPase"/>
</dbReference>
<comment type="similarity">
    <text evidence="2">Belongs to the CbbQ/NirQ/NorQ/GpvN family.</text>
</comment>
<dbReference type="SMART" id="SM00382">
    <property type="entry name" value="AAA"/>
    <property type="match status" value="1"/>
</dbReference>
<dbReference type="PANTHER" id="PTHR42759:SF1">
    <property type="entry name" value="MAGNESIUM-CHELATASE SUBUNIT CHLD"/>
    <property type="match status" value="1"/>
</dbReference>
<keyword evidence="6" id="KW-0067">ATP-binding</keyword>
<evidence type="ECO:0000256" key="7">
    <source>
        <dbReference type="ARBA" id="ARBA00022987"/>
    </source>
</evidence>
<evidence type="ECO:0000256" key="6">
    <source>
        <dbReference type="ARBA" id="ARBA00022840"/>
    </source>
</evidence>
<comment type="caution">
    <text evidence="11">The sequence shown here is derived from an EMBL/GenBank/DDBJ whole genome shotgun (WGS) entry which is preliminary data.</text>
</comment>
<evidence type="ECO:0000259" key="10">
    <source>
        <dbReference type="SMART" id="SM00382"/>
    </source>
</evidence>
<keyword evidence="12" id="KW-1185">Reference proteome</keyword>